<dbReference type="GO" id="GO:0016787">
    <property type="term" value="F:hydrolase activity"/>
    <property type="evidence" value="ECO:0007669"/>
    <property type="project" value="UniProtKB-KW"/>
</dbReference>
<dbReference type="Gene3D" id="1.10.150.80">
    <property type="entry name" value="HRDC domain"/>
    <property type="match status" value="1"/>
</dbReference>
<keyword evidence="7" id="KW-0067">ATP-binding</keyword>
<dbReference type="GO" id="GO:0005524">
    <property type="term" value="F:ATP binding"/>
    <property type="evidence" value="ECO:0007669"/>
    <property type="project" value="UniProtKB-KW"/>
</dbReference>
<dbReference type="InterPro" id="IPR001650">
    <property type="entry name" value="Helicase_C-like"/>
</dbReference>
<dbReference type="InterPro" id="IPR010997">
    <property type="entry name" value="HRDC-like_sf"/>
</dbReference>
<dbReference type="Proteomes" id="UP000242699">
    <property type="component" value="Unassembled WGS sequence"/>
</dbReference>
<evidence type="ECO:0000313" key="18">
    <source>
        <dbReference type="EMBL" id="PSR27800.1"/>
    </source>
</evidence>
<dbReference type="GO" id="GO:0006281">
    <property type="term" value="P:DNA repair"/>
    <property type="evidence" value="ECO:0007669"/>
    <property type="project" value="TreeGrafter"/>
</dbReference>
<dbReference type="GO" id="GO:0043138">
    <property type="term" value="F:3'-5' DNA helicase activity"/>
    <property type="evidence" value="ECO:0007669"/>
    <property type="project" value="UniProtKB-EC"/>
</dbReference>
<evidence type="ECO:0000256" key="12">
    <source>
        <dbReference type="ARBA" id="ARBA00044535"/>
    </source>
</evidence>
<dbReference type="InterPro" id="IPR029491">
    <property type="entry name" value="Helicase_HTH"/>
</dbReference>
<evidence type="ECO:0000256" key="6">
    <source>
        <dbReference type="ARBA" id="ARBA00022806"/>
    </source>
</evidence>
<dbReference type="GO" id="GO:0009378">
    <property type="term" value="F:four-way junction helicase activity"/>
    <property type="evidence" value="ECO:0007669"/>
    <property type="project" value="TreeGrafter"/>
</dbReference>
<dbReference type="SMART" id="SM00490">
    <property type="entry name" value="HELICc"/>
    <property type="match status" value="1"/>
</dbReference>
<evidence type="ECO:0000256" key="5">
    <source>
        <dbReference type="ARBA" id="ARBA00022801"/>
    </source>
</evidence>
<evidence type="ECO:0000256" key="8">
    <source>
        <dbReference type="ARBA" id="ARBA00023125"/>
    </source>
</evidence>
<dbReference type="EC" id="5.6.2.4" evidence="11"/>
<evidence type="ECO:0000256" key="13">
    <source>
        <dbReference type="ARBA" id="ARBA00044550"/>
    </source>
</evidence>
<dbReference type="InterPro" id="IPR044876">
    <property type="entry name" value="HRDC_dom_sf"/>
</dbReference>
<dbReference type="EMBL" id="PXYT01000024">
    <property type="protein sequence ID" value="PSR27800.1"/>
    <property type="molecule type" value="Genomic_DNA"/>
</dbReference>
<keyword evidence="6" id="KW-0347">Helicase</keyword>
<dbReference type="PANTHER" id="PTHR13710:SF105">
    <property type="entry name" value="ATP-DEPENDENT DNA HELICASE Q1"/>
    <property type="match status" value="1"/>
</dbReference>
<evidence type="ECO:0000259" key="16">
    <source>
        <dbReference type="PROSITE" id="PS51192"/>
    </source>
</evidence>
<evidence type="ECO:0000259" key="15">
    <source>
        <dbReference type="PROSITE" id="PS50967"/>
    </source>
</evidence>
<evidence type="ECO:0000256" key="4">
    <source>
        <dbReference type="ARBA" id="ARBA00022741"/>
    </source>
</evidence>
<dbReference type="Pfam" id="PF00570">
    <property type="entry name" value="HRDC"/>
    <property type="match status" value="1"/>
</dbReference>
<dbReference type="Pfam" id="PF16124">
    <property type="entry name" value="RecQ_Zn_bind"/>
    <property type="match status" value="1"/>
</dbReference>
<comment type="caution">
    <text evidence="18">The sequence shown here is derived from an EMBL/GenBank/DDBJ whole genome shotgun (WGS) entry which is preliminary data.</text>
</comment>
<dbReference type="SMART" id="SM00487">
    <property type="entry name" value="DEXDc"/>
    <property type="match status" value="1"/>
</dbReference>
<dbReference type="InterPro" id="IPR014001">
    <property type="entry name" value="Helicase_ATP-bd"/>
</dbReference>
<feature type="region of interest" description="Disordered" evidence="14">
    <location>
        <begin position="728"/>
        <end position="748"/>
    </location>
</feature>
<dbReference type="PANTHER" id="PTHR13710">
    <property type="entry name" value="DNA HELICASE RECQ FAMILY MEMBER"/>
    <property type="match status" value="1"/>
</dbReference>
<dbReference type="GO" id="GO:0046872">
    <property type="term" value="F:metal ion binding"/>
    <property type="evidence" value="ECO:0007669"/>
    <property type="project" value="UniProtKB-KW"/>
</dbReference>
<evidence type="ECO:0000313" key="19">
    <source>
        <dbReference type="Proteomes" id="UP000242699"/>
    </source>
</evidence>
<dbReference type="PROSITE" id="PS51192">
    <property type="entry name" value="HELICASE_ATP_BIND_1"/>
    <property type="match status" value="1"/>
</dbReference>
<keyword evidence="9" id="KW-0413">Isomerase</keyword>
<dbReference type="InterPro" id="IPR002121">
    <property type="entry name" value="HRDC_dom"/>
</dbReference>
<sequence length="748" mass="84674">CPVEYRRASSTERSGALLFVFLLETGNSARDGELKIMDRIGISQSLHKAIESTLHRVFHLSEFRPLQREIITRIFMDQSQLAILPTGAGKSLCYQLPSALLPSPTVVISPLLSLMQEQAQRLRTLGLNAVTWSHWDHPKQRAAVLEDWRLGKLQVVFLAPERLRHPELLRRIGSLPCSLLVVDEAHSISEWGHDFRPDYRRIGQFRREVGSPPILALTATATPVVEQDILHQLGLDAENCLVTRQSMDRPNIFLEVQVAQNRHEQHLAVYQSIHKEPGAVIVYAATRRQAEYWGQWINRSLAEPVGIYHAGLSQEQRIRVHQDFSAGALRLVVATTAFGMGIDRSDVRGVLNLGMPPSLDAYAQQWGRAGRDGERAWARLVVTPGDMAQRHRMIVREAPDVQAVQDIMTALDSRPLNESLWWDFSRAEGEDGLADREALWEAVLISLEEMQAVEVLAKTGHQTLIMVKKPVESWMIRALKDRLNRRYRHRLDQYEHMRAYITVETCRRDVILVYFGQVSSSRADGDTCCDLCAGGVKPGFRGGQDVLSLRWQRLRTWRQDQAKRENVSPYIIFSDHVLRLLAAQFPETPDQLRQCPGIGPTKFLRYGEMLLKLLKEDEIPPIPQRMKTAKEQSWDLFAEGVPVAQVASRVNRKPSTVIGYLEEWIACDTTQAWRWYGDSMVHPQVTDQVAGVLSQNPEMTLKGLFAALNGQLSYDGLRIARAMVKKSWSTSHMGRQPDSDAHTSSGGQ</sequence>
<dbReference type="PROSITE" id="PS50967">
    <property type="entry name" value="HRDC"/>
    <property type="match status" value="1"/>
</dbReference>
<dbReference type="GO" id="GO:0003677">
    <property type="term" value="F:DNA binding"/>
    <property type="evidence" value="ECO:0007669"/>
    <property type="project" value="UniProtKB-KW"/>
</dbReference>
<organism evidence="18 19">
    <name type="scientific">Sulfobacillus benefaciens</name>
    <dbReference type="NCBI Taxonomy" id="453960"/>
    <lineage>
        <taxon>Bacteria</taxon>
        <taxon>Bacillati</taxon>
        <taxon>Bacillota</taxon>
        <taxon>Clostridia</taxon>
        <taxon>Eubacteriales</taxon>
        <taxon>Clostridiales Family XVII. Incertae Sedis</taxon>
        <taxon>Sulfobacillus</taxon>
    </lineage>
</organism>
<dbReference type="PROSITE" id="PS51194">
    <property type="entry name" value="HELICASE_CTER"/>
    <property type="match status" value="1"/>
</dbReference>
<dbReference type="GO" id="GO:0005737">
    <property type="term" value="C:cytoplasm"/>
    <property type="evidence" value="ECO:0007669"/>
    <property type="project" value="TreeGrafter"/>
</dbReference>
<dbReference type="Pfam" id="PF14493">
    <property type="entry name" value="HTH_40"/>
    <property type="match status" value="1"/>
</dbReference>
<evidence type="ECO:0000256" key="2">
    <source>
        <dbReference type="ARBA" id="ARBA00005446"/>
    </source>
</evidence>
<dbReference type="InterPro" id="IPR011545">
    <property type="entry name" value="DEAD/DEAH_box_helicase_dom"/>
</dbReference>
<keyword evidence="3" id="KW-0479">Metal-binding</keyword>
<evidence type="ECO:0000256" key="7">
    <source>
        <dbReference type="ARBA" id="ARBA00022840"/>
    </source>
</evidence>
<dbReference type="Pfam" id="PF00270">
    <property type="entry name" value="DEAD"/>
    <property type="match status" value="1"/>
</dbReference>
<dbReference type="NCBIfam" id="TIGR00614">
    <property type="entry name" value="recQ_fam"/>
    <property type="match status" value="1"/>
</dbReference>
<evidence type="ECO:0000256" key="11">
    <source>
        <dbReference type="ARBA" id="ARBA00034808"/>
    </source>
</evidence>
<dbReference type="Gene3D" id="3.40.50.300">
    <property type="entry name" value="P-loop containing nucleotide triphosphate hydrolases"/>
    <property type="match status" value="2"/>
</dbReference>
<dbReference type="AlphaFoldDB" id="A0A2T2WZY3"/>
<accession>A0A2T2WZY3</accession>
<comment type="similarity">
    <text evidence="2">Belongs to the helicase family. RecQ subfamily.</text>
</comment>
<feature type="domain" description="Helicase C-terminal" evidence="17">
    <location>
        <begin position="265"/>
        <end position="415"/>
    </location>
</feature>
<feature type="domain" description="HRDC" evidence="15">
    <location>
        <begin position="544"/>
        <end position="624"/>
    </location>
</feature>
<evidence type="ECO:0000256" key="10">
    <source>
        <dbReference type="ARBA" id="ARBA00034617"/>
    </source>
</evidence>
<dbReference type="SMART" id="SM00341">
    <property type="entry name" value="HRDC"/>
    <property type="match status" value="1"/>
</dbReference>
<evidence type="ECO:0000256" key="1">
    <source>
        <dbReference type="ARBA" id="ARBA00001946"/>
    </source>
</evidence>
<dbReference type="InterPro" id="IPR027417">
    <property type="entry name" value="P-loop_NTPase"/>
</dbReference>
<comment type="catalytic activity">
    <reaction evidence="10">
        <text>Couples ATP hydrolysis with the unwinding of duplex DNA by translocating in the 3'-5' direction.</text>
        <dbReference type="EC" id="5.6.2.4"/>
    </reaction>
</comment>
<dbReference type="SUPFAM" id="SSF47819">
    <property type="entry name" value="HRDC-like"/>
    <property type="match status" value="1"/>
</dbReference>
<dbReference type="GO" id="GO:0005694">
    <property type="term" value="C:chromosome"/>
    <property type="evidence" value="ECO:0007669"/>
    <property type="project" value="TreeGrafter"/>
</dbReference>
<feature type="domain" description="Helicase ATP-binding" evidence="16">
    <location>
        <begin position="71"/>
        <end position="239"/>
    </location>
</feature>
<protein>
    <recommendedName>
        <fullName evidence="12">ATP-dependent DNA helicase RecQ</fullName>
        <ecNumber evidence="11">5.6.2.4</ecNumber>
    </recommendedName>
    <alternativeName>
        <fullName evidence="13">DNA 3'-5' helicase RecQ</fullName>
    </alternativeName>
</protein>
<keyword evidence="8" id="KW-0238">DNA-binding</keyword>
<dbReference type="CDD" id="cd17920">
    <property type="entry name" value="DEXHc_RecQ"/>
    <property type="match status" value="1"/>
</dbReference>
<evidence type="ECO:0000256" key="9">
    <source>
        <dbReference type="ARBA" id="ARBA00023235"/>
    </source>
</evidence>
<gene>
    <name evidence="18" type="ORF">C7B43_11445</name>
</gene>
<feature type="non-terminal residue" evidence="18">
    <location>
        <position position="1"/>
    </location>
</feature>
<keyword evidence="4" id="KW-0547">Nucleotide-binding</keyword>
<dbReference type="InterPro" id="IPR032284">
    <property type="entry name" value="RecQ_Zn-bd"/>
</dbReference>
<dbReference type="Pfam" id="PF00271">
    <property type="entry name" value="Helicase_C"/>
    <property type="match status" value="1"/>
</dbReference>
<comment type="cofactor">
    <cofactor evidence="1">
        <name>Mg(2+)</name>
        <dbReference type="ChEBI" id="CHEBI:18420"/>
    </cofactor>
</comment>
<proteinExistence type="inferred from homology"/>
<evidence type="ECO:0000256" key="3">
    <source>
        <dbReference type="ARBA" id="ARBA00022723"/>
    </source>
</evidence>
<dbReference type="GO" id="GO:0006310">
    <property type="term" value="P:DNA recombination"/>
    <property type="evidence" value="ECO:0007669"/>
    <property type="project" value="InterPro"/>
</dbReference>
<keyword evidence="5" id="KW-0378">Hydrolase</keyword>
<name>A0A2T2WZY3_9FIRM</name>
<reference evidence="18 19" key="1">
    <citation type="journal article" date="2014" name="BMC Genomics">
        <title>Comparison of environmental and isolate Sulfobacillus genomes reveals diverse carbon, sulfur, nitrogen, and hydrogen metabolisms.</title>
        <authorList>
            <person name="Justice N.B."/>
            <person name="Norman A."/>
            <person name="Brown C.T."/>
            <person name="Singh A."/>
            <person name="Thomas B.C."/>
            <person name="Banfield J.F."/>
        </authorList>
    </citation>
    <scope>NUCLEOTIDE SEQUENCE [LARGE SCALE GENOMIC DNA]</scope>
    <source>
        <strain evidence="18">AMDSBA1</strain>
    </source>
</reference>
<evidence type="ECO:0000256" key="14">
    <source>
        <dbReference type="SAM" id="MobiDB-lite"/>
    </source>
</evidence>
<dbReference type="InterPro" id="IPR004589">
    <property type="entry name" value="DNA_helicase_ATP-dep_RecQ"/>
</dbReference>
<dbReference type="SUPFAM" id="SSF52540">
    <property type="entry name" value="P-loop containing nucleoside triphosphate hydrolases"/>
    <property type="match status" value="1"/>
</dbReference>
<evidence type="ECO:0000259" key="17">
    <source>
        <dbReference type="PROSITE" id="PS51194"/>
    </source>
</evidence>